<reference evidence="1" key="1">
    <citation type="submission" date="2007-06" db="EMBL/GenBank/DDBJ databases">
        <authorList>
            <person name="Fulton L."/>
            <person name="Clifton S."/>
            <person name="Fulton B."/>
            <person name="Xu J."/>
            <person name="Minx P."/>
            <person name="Pepin K.H."/>
            <person name="Johnson M."/>
            <person name="Thiruvilangam P."/>
            <person name="Bhonagiri V."/>
            <person name="Nash W.E."/>
            <person name="Mardis E.R."/>
            <person name="Wilson R.K."/>
        </authorList>
    </citation>
    <scope>NUCLEOTIDE SEQUENCE [LARGE SCALE GENOMIC DNA]</scope>
    <source>
        <strain evidence="1">ATCC 8492</strain>
    </source>
</reference>
<gene>
    <name evidence="1" type="ORF">BACUNI_00145</name>
</gene>
<accession>A0ABC9NHG8</accession>
<proteinExistence type="predicted"/>
<evidence type="ECO:0000313" key="2">
    <source>
        <dbReference type="Proteomes" id="UP000004110"/>
    </source>
</evidence>
<dbReference type="EMBL" id="AAYH02000029">
    <property type="protein sequence ID" value="EDO56205.1"/>
    <property type="molecule type" value="Genomic_DNA"/>
</dbReference>
<reference evidence="1" key="2">
    <citation type="submission" date="2013-11" db="EMBL/GenBank/DDBJ databases">
        <title>Draft genome sequence of Bacteroides uniformis (ATCC 8492).</title>
        <authorList>
            <person name="Sudarsanam P."/>
            <person name="Ley R."/>
            <person name="Guruge J."/>
            <person name="Turnbaugh P.J."/>
            <person name="Mahowald M."/>
            <person name="Liep D."/>
            <person name="Gordon J."/>
        </authorList>
    </citation>
    <scope>NUCLEOTIDE SEQUENCE</scope>
    <source>
        <strain evidence="1">ATCC 8492</strain>
    </source>
</reference>
<keyword evidence="2" id="KW-1185">Reference proteome</keyword>
<sequence length="35" mass="4231">MQIRYSFPYLGYSLLFVQMYTKKRNLSVIPLIFVT</sequence>
<dbReference type="AlphaFoldDB" id="A0ABC9NHG8"/>
<comment type="caution">
    <text evidence="1">The sequence shown here is derived from an EMBL/GenBank/DDBJ whole genome shotgun (WGS) entry which is preliminary data.</text>
</comment>
<name>A0ABC9NHG8_BACUC</name>
<evidence type="ECO:0000313" key="1">
    <source>
        <dbReference type="EMBL" id="EDO56205.1"/>
    </source>
</evidence>
<organism evidence="1 2">
    <name type="scientific">Bacteroides uniformis (strain ATCC 8492 / DSM 6597 / CCUG 4942 / CIP 103695 / JCM 5828 / KCTC 5204 / NCTC 13054 / VPI 0061)</name>
    <dbReference type="NCBI Taxonomy" id="411479"/>
    <lineage>
        <taxon>Bacteria</taxon>
        <taxon>Pseudomonadati</taxon>
        <taxon>Bacteroidota</taxon>
        <taxon>Bacteroidia</taxon>
        <taxon>Bacteroidales</taxon>
        <taxon>Bacteroidaceae</taxon>
        <taxon>Bacteroides</taxon>
    </lineage>
</organism>
<dbReference type="Proteomes" id="UP000004110">
    <property type="component" value="Unassembled WGS sequence"/>
</dbReference>
<protein>
    <submittedName>
        <fullName evidence="1">Uncharacterized protein</fullName>
    </submittedName>
</protein>